<feature type="disulfide bond" evidence="9">
    <location>
        <begin position="455"/>
        <end position="472"/>
    </location>
</feature>
<feature type="repeat" description="TSP type-3" evidence="10">
    <location>
        <begin position="579"/>
        <end position="614"/>
    </location>
</feature>
<keyword evidence="2 9" id="KW-0245">EGF-like domain</keyword>
<dbReference type="OMA" id="DSCPFIS"/>
<feature type="domain" description="EGF-like" evidence="13">
    <location>
        <begin position="445"/>
        <end position="486"/>
    </location>
</feature>
<dbReference type="Pfam" id="PF07645">
    <property type="entry name" value="EGF_CA"/>
    <property type="match status" value="2"/>
</dbReference>
<evidence type="ECO:0000256" key="3">
    <source>
        <dbReference type="ARBA" id="ARBA00022729"/>
    </source>
</evidence>
<feature type="domain" description="EGF-like" evidence="13">
    <location>
        <begin position="348"/>
        <end position="386"/>
    </location>
</feature>
<protein>
    <recommendedName>
        <fullName evidence="17">TSP C-terminal domain-containing protein</fullName>
    </recommendedName>
</protein>
<dbReference type="InterPro" id="IPR024665">
    <property type="entry name" value="TSP/COMP_CC"/>
</dbReference>
<dbReference type="STRING" id="126957.T1IWS2"/>
<keyword evidence="16" id="KW-1185">Reference proteome</keyword>
<evidence type="ECO:0000259" key="13">
    <source>
        <dbReference type="PROSITE" id="PS50026"/>
    </source>
</evidence>
<dbReference type="AlphaFoldDB" id="T1IWS2"/>
<comment type="caution">
    <text evidence="9">Lacks conserved residue(s) required for the propagation of feature annotation.</text>
</comment>
<dbReference type="Pfam" id="PF05735">
    <property type="entry name" value="TSP_C"/>
    <property type="match status" value="1"/>
</dbReference>
<dbReference type="PANTHER" id="PTHR10199:SF100">
    <property type="entry name" value="THROMBOSPONDIN, ISOFORM A"/>
    <property type="match status" value="1"/>
</dbReference>
<keyword evidence="3" id="KW-0732">Signal</keyword>
<evidence type="ECO:0008006" key="17">
    <source>
        <dbReference type="Google" id="ProtNLM"/>
    </source>
</evidence>
<evidence type="ECO:0000256" key="8">
    <source>
        <dbReference type="ARBA" id="ARBA00023180"/>
    </source>
</evidence>
<reference evidence="16" key="1">
    <citation type="submission" date="2011-05" db="EMBL/GenBank/DDBJ databases">
        <authorList>
            <person name="Richards S.R."/>
            <person name="Qu J."/>
            <person name="Jiang H."/>
            <person name="Jhangiani S.N."/>
            <person name="Agravi P."/>
            <person name="Goodspeed R."/>
            <person name="Gross S."/>
            <person name="Mandapat C."/>
            <person name="Jackson L."/>
            <person name="Mathew T."/>
            <person name="Pu L."/>
            <person name="Thornton R."/>
            <person name="Saada N."/>
            <person name="Wilczek-Boney K.B."/>
            <person name="Lee S."/>
            <person name="Kovar C."/>
            <person name="Wu Y."/>
            <person name="Scherer S.E."/>
            <person name="Worley K.C."/>
            <person name="Muzny D.M."/>
            <person name="Gibbs R."/>
        </authorList>
    </citation>
    <scope>NUCLEOTIDE SEQUENCE</scope>
    <source>
        <strain evidence="16">Brora</strain>
    </source>
</reference>
<dbReference type="FunFam" id="2.10.25.10:FF:000027">
    <property type="entry name" value="Thrombospondin 3"/>
    <property type="match status" value="1"/>
</dbReference>
<dbReference type="SUPFAM" id="SSF49899">
    <property type="entry name" value="Concanavalin A-like lectins/glucanases"/>
    <property type="match status" value="1"/>
</dbReference>
<dbReference type="InterPro" id="IPR017897">
    <property type="entry name" value="Thrombospondin_3_rpt"/>
</dbReference>
<feature type="transmembrane region" description="Helical" evidence="12">
    <location>
        <begin position="19"/>
        <end position="42"/>
    </location>
</feature>
<dbReference type="InterPro" id="IPR000742">
    <property type="entry name" value="EGF"/>
</dbReference>
<dbReference type="PROSITE" id="PS01186">
    <property type="entry name" value="EGF_2"/>
    <property type="match status" value="1"/>
</dbReference>
<dbReference type="HOGENOM" id="CLU_009257_1_0_1"/>
<feature type="domain" description="TSP C-terminal" evidence="14">
    <location>
        <begin position="751"/>
        <end position="965"/>
    </location>
</feature>
<organism evidence="15 16">
    <name type="scientific">Strigamia maritima</name>
    <name type="common">European centipede</name>
    <name type="synonym">Geophilus maritimus</name>
    <dbReference type="NCBI Taxonomy" id="126957"/>
    <lineage>
        <taxon>Eukaryota</taxon>
        <taxon>Metazoa</taxon>
        <taxon>Ecdysozoa</taxon>
        <taxon>Arthropoda</taxon>
        <taxon>Myriapoda</taxon>
        <taxon>Chilopoda</taxon>
        <taxon>Pleurostigmophora</taxon>
        <taxon>Geophilomorpha</taxon>
        <taxon>Linotaeniidae</taxon>
        <taxon>Strigamia</taxon>
    </lineage>
</organism>
<evidence type="ECO:0000256" key="2">
    <source>
        <dbReference type="ARBA" id="ARBA00022536"/>
    </source>
</evidence>
<dbReference type="GO" id="GO:0007155">
    <property type="term" value="P:cell adhesion"/>
    <property type="evidence" value="ECO:0007669"/>
    <property type="project" value="UniProtKB-KW"/>
</dbReference>
<dbReference type="InterPro" id="IPR049883">
    <property type="entry name" value="NOTCH1_EGF-like"/>
</dbReference>
<dbReference type="Gene3D" id="2.10.25.10">
    <property type="entry name" value="Laminin"/>
    <property type="match status" value="4"/>
</dbReference>
<feature type="repeat" description="TSP type-3" evidence="10">
    <location>
        <begin position="520"/>
        <end position="555"/>
    </location>
</feature>
<dbReference type="Gene3D" id="2.60.120.200">
    <property type="match status" value="1"/>
</dbReference>
<evidence type="ECO:0000256" key="1">
    <source>
        <dbReference type="ARBA" id="ARBA00009456"/>
    </source>
</evidence>
<keyword evidence="12" id="KW-1133">Transmembrane helix</keyword>
<keyword evidence="4" id="KW-0677">Repeat</keyword>
<dbReference type="SMART" id="SM00181">
    <property type="entry name" value="EGF"/>
    <property type="match status" value="4"/>
</dbReference>
<keyword evidence="12" id="KW-0812">Transmembrane</keyword>
<dbReference type="GO" id="GO:0005576">
    <property type="term" value="C:extracellular region"/>
    <property type="evidence" value="ECO:0007669"/>
    <property type="project" value="InterPro"/>
</dbReference>
<dbReference type="InterPro" id="IPR013320">
    <property type="entry name" value="ConA-like_dom_sf"/>
</dbReference>
<dbReference type="FunFam" id="4.10.1080.10:FF:000002">
    <property type="entry name" value="Thrombospondin 3"/>
    <property type="match status" value="1"/>
</dbReference>
<dbReference type="InterPro" id="IPR001881">
    <property type="entry name" value="EGF-like_Ca-bd_dom"/>
</dbReference>
<feature type="region of interest" description="Disordered" evidence="11">
    <location>
        <begin position="626"/>
        <end position="645"/>
    </location>
</feature>
<dbReference type="Pfam" id="PF11598">
    <property type="entry name" value="COMP"/>
    <property type="match status" value="1"/>
</dbReference>
<evidence type="ECO:0000313" key="16">
    <source>
        <dbReference type="Proteomes" id="UP000014500"/>
    </source>
</evidence>
<comment type="similarity">
    <text evidence="1">Belongs to the thrombospondin family.</text>
</comment>
<dbReference type="PANTHER" id="PTHR10199">
    <property type="entry name" value="THROMBOSPONDIN"/>
    <property type="match status" value="1"/>
</dbReference>
<feature type="compositionally biased region" description="Acidic residues" evidence="11">
    <location>
        <begin position="520"/>
        <end position="535"/>
    </location>
</feature>
<dbReference type="PROSITE" id="PS51236">
    <property type="entry name" value="TSP_CTER"/>
    <property type="match status" value="1"/>
</dbReference>
<dbReference type="FunFam" id="2.60.120.200:FF:000002">
    <property type="entry name" value="Thrombospondin 3"/>
    <property type="match status" value="1"/>
</dbReference>
<evidence type="ECO:0000256" key="6">
    <source>
        <dbReference type="ARBA" id="ARBA00022889"/>
    </source>
</evidence>
<dbReference type="EMBL" id="JH431629">
    <property type="status" value="NOT_ANNOTATED_CDS"/>
    <property type="molecule type" value="Genomic_DNA"/>
</dbReference>
<accession>T1IWS2</accession>
<dbReference type="GO" id="GO:0005509">
    <property type="term" value="F:calcium ion binding"/>
    <property type="evidence" value="ECO:0007669"/>
    <property type="project" value="UniProtKB-UniRule"/>
</dbReference>
<evidence type="ECO:0000256" key="12">
    <source>
        <dbReference type="SAM" id="Phobius"/>
    </source>
</evidence>
<name>T1IWS2_STRMM</name>
<reference evidence="15" key="2">
    <citation type="submission" date="2015-02" db="UniProtKB">
        <authorList>
            <consortium name="EnsemblMetazoa"/>
        </authorList>
    </citation>
    <scope>IDENTIFICATION</scope>
</reference>
<dbReference type="eggNOG" id="ENOG502QRK8">
    <property type="taxonomic scope" value="Eukaryota"/>
</dbReference>
<feature type="region of interest" description="Disordered" evidence="11">
    <location>
        <begin position="513"/>
        <end position="535"/>
    </location>
</feature>
<keyword evidence="12" id="KW-0472">Membrane</keyword>
<keyword evidence="8" id="KW-0325">Glycoprotein</keyword>
<dbReference type="PhylomeDB" id="T1IWS2"/>
<evidence type="ECO:0000259" key="14">
    <source>
        <dbReference type="PROSITE" id="PS51236"/>
    </source>
</evidence>
<evidence type="ECO:0000256" key="9">
    <source>
        <dbReference type="PROSITE-ProRule" id="PRU00076"/>
    </source>
</evidence>
<evidence type="ECO:0000256" key="7">
    <source>
        <dbReference type="ARBA" id="ARBA00023157"/>
    </source>
</evidence>
<evidence type="ECO:0000256" key="5">
    <source>
        <dbReference type="ARBA" id="ARBA00022837"/>
    </source>
</evidence>
<sequence>MAVDVTTNKYKNEARVWNLIMNVYFLTAFITTTIISSVFALYPTFDRGLSKELQTAIAEDNFFLAVRDIYPRRHGRSPHMLISVEFTGARHKFTLLLERSNNRVTVVTTEKGRIRTQHINLNSLQSRMSSLLLEFAQKEPSAKLQVYADCVYQGVVVLPFTLQHMLMDVTSYNRIRVERDRKVTFSIYTRMPSLQVLEMMNCPSSQTQAFMSSRSSNLPTPPSEYMQEQRQQQQQQQQEYYINSQDHATFIRALTELTSSLKQMQSEVQIHTRETRLLRETLQNCAACKGQSGYDCGCDGPRACPVQKGCADEPCYPGVTCYTTEQPPGYRCGNCPYGFEGNGSVCMDIDECALARPCDHRVRCHNMKPGFSCDPCPAGFTGRQLQGIGLKHERQVCTDINECEDGNNGGCGKDVYCVNNEGSFSCHGCRDGFVENKVGQCIPFGPGICPDGTQCHRDSECYLPVGGSRYECRCKIGWAGNGKVCGPDRDLDGWPDEQLRCPDPRCKKDNCPYTSNSGQEDSDNDGVGDLCDDDSDNDKIPDLSDNCPLVPNFNQEDSDDDGIGDACDNCPYDANTDQSDVDRDQIGNACDPDIDNDGIKNPRDNCPLHPNYDQADRDGDGVGDACDNCPNDANPNQQDTDKDLVGDKCDTDVDTDKDGIQDNIDNCRTIPNSDQLDTDRDGIGDNCDPDIDGDGILNGVDNCPLRPNPDQRDENRNGVGDLCEEDWDGDKVPNYLDVCPNNSLIDSTDFRSYQTVVLDPEGESQIDPNWVIYNQGAEIMQTMNSDPGLAVGLNYFGGVDFEGTFYIDTEIDDDYVGFVFSYQDNGKFYVVMWKQTTQTYWQSNPFRAVAEPGIQLKKVESTTGPGQLMRNALWHTGDTETQVKLLWKDPRNVGWKERVAYRWVLMHRPKIGLMRLKIYEEKDLVADSKNVYDDSLLGGRLGVFVFSQEMIIWSNLVYRCNEAVHPSVYAELPPRLQSQVHIDRSNPPYISANAEKYFKR</sequence>
<dbReference type="SMART" id="SM00179">
    <property type="entry name" value="EGF_CA"/>
    <property type="match status" value="2"/>
</dbReference>
<dbReference type="FunFam" id="4.10.1080.10:FF:000004">
    <property type="entry name" value="Cartilage oligomeric matrix protein"/>
    <property type="match status" value="1"/>
</dbReference>
<dbReference type="Gene3D" id="4.10.1080.10">
    <property type="entry name" value="TSP type-3 repeat"/>
    <property type="match status" value="3"/>
</dbReference>
<dbReference type="InterPro" id="IPR028974">
    <property type="entry name" value="TSP_type-3_rpt"/>
</dbReference>
<keyword evidence="6" id="KW-0130">Cell adhesion</keyword>
<dbReference type="CDD" id="cd00054">
    <property type="entry name" value="EGF_CA"/>
    <property type="match status" value="2"/>
</dbReference>
<feature type="repeat" description="TSP type-3" evidence="10">
    <location>
        <begin position="676"/>
        <end position="711"/>
    </location>
</feature>
<dbReference type="EnsemblMetazoa" id="SMAR005647-RA">
    <property type="protein sequence ID" value="SMAR005647-PA"/>
    <property type="gene ID" value="SMAR005647"/>
</dbReference>
<dbReference type="Pfam" id="PF02412">
    <property type="entry name" value="TSP_3"/>
    <property type="match status" value="6"/>
</dbReference>
<dbReference type="SUPFAM" id="SSF103647">
    <property type="entry name" value="TSP type-3 repeat"/>
    <property type="match status" value="3"/>
</dbReference>
<evidence type="ECO:0000256" key="4">
    <source>
        <dbReference type="ARBA" id="ARBA00022737"/>
    </source>
</evidence>
<dbReference type="FunFam" id="2.10.25.10:FF:000025">
    <property type="entry name" value="Thrombospondin 3"/>
    <property type="match status" value="1"/>
</dbReference>
<dbReference type="InterPro" id="IPR003367">
    <property type="entry name" value="Thrombospondin_3-like_rpt"/>
</dbReference>
<keyword evidence="5 10" id="KW-0106">Calcium</keyword>
<dbReference type="PROSITE" id="PS50026">
    <property type="entry name" value="EGF_3"/>
    <property type="match status" value="2"/>
</dbReference>
<proteinExistence type="inferred from homology"/>
<dbReference type="PROSITE" id="PS01187">
    <property type="entry name" value="EGF_CA"/>
    <property type="match status" value="1"/>
</dbReference>
<dbReference type="Proteomes" id="UP000014500">
    <property type="component" value="Unassembled WGS sequence"/>
</dbReference>
<dbReference type="InterPro" id="IPR008859">
    <property type="entry name" value="Thrombospondin_C"/>
</dbReference>
<keyword evidence="7 9" id="KW-1015">Disulfide bond</keyword>
<dbReference type="InterPro" id="IPR018097">
    <property type="entry name" value="EGF_Ca-bd_CS"/>
</dbReference>
<dbReference type="FunFam" id="4.10.1080.10:FF:000001">
    <property type="entry name" value="Thrombospondin 3"/>
    <property type="match status" value="1"/>
</dbReference>
<evidence type="ECO:0000256" key="11">
    <source>
        <dbReference type="SAM" id="MobiDB-lite"/>
    </source>
</evidence>
<evidence type="ECO:0000256" key="10">
    <source>
        <dbReference type="PROSITE-ProRule" id="PRU00634"/>
    </source>
</evidence>
<dbReference type="PROSITE" id="PS51234">
    <property type="entry name" value="TSP3"/>
    <property type="match status" value="3"/>
</dbReference>
<evidence type="ECO:0000313" key="15">
    <source>
        <dbReference type="EnsemblMetazoa" id="SMAR005647-PA"/>
    </source>
</evidence>